<dbReference type="EMBL" id="BAAAZG010000025">
    <property type="protein sequence ID" value="GAA4077832.1"/>
    <property type="molecule type" value="Genomic_DNA"/>
</dbReference>
<name>A0ABP7VZG5_9ACTN</name>
<reference evidence="4" key="1">
    <citation type="journal article" date="2019" name="Int. J. Syst. Evol. Microbiol.">
        <title>The Global Catalogue of Microorganisms (GCM) 10K type strain sequencing project: providing services to taxonomists for standard genome sequencing and annotation.</title>
        <authorList>
            <consortium name="The Broad Institute Genomics Platform"/>
            <consortium name="The Broad Institute Genome Sequencing Center for Infectious Disease"/>
            <person name="Wu L."/>
            <person name="Ma J."/>
        </authorList>
    </citation>
    <scope>NUCLEOTIDE SEQUENCE [LARGE SCALE GENOMIC DNA]</scope>
    <source>
        <strain evidence="4">JCM 16702</strain>
    </source>
</reference>
<dbReference type="RefSeq" id="WP_344949284.1">
    <property type="nucleotide sequence ID" value="NZ_BAAAZG010000025.1"/>
</dbReference>
<dbReference type="Proteomes" id="UP001500683">
    <property type="component" value="Unassembled WGS sequence"/>
</dbReference>
<feature type="transmembrane region" description="Helical" evidence="2">
    <location>
        <begin position="34"/>
        <end position="54"/>
    </location>
</feature>
<evidence type="ECO:0000256" key="2">
    <source>
        <dbReference type="SAM" id="Phobius"/>
    </source>
</evidence>
<keyword evidence="4" id="KW-1185">Reference proteome</keyword>
<accession>A0ABP7VZG5</accession>
<proteinExistence type="predicted"/>
<protein>
    <submittedName>
        <fullName evidence="3">Uncharacterized protein</fullName>
    </submittedName>
</protein>
<evidence type="ECO:0000313" key="4">
    <source>
        <dbReference type="Proteomes" id="UP001500683"/>
    </source>
</evidence>
<feature type="region of interest" description="Disordered" evidence="1">
    <location>
        <begin position="65"/>
        <end position="103"/>
    </location>
</feature>
<evidence type="ECO:0000256" key="1">
    <source>
        <dbReference type="SAM" id="MobiDB-lite"/>
    </source>
</evidence>
<organism evidence="3 4">
    <name type="scientific">Actinomadura miaoliensis</name>
    <dbReference type="NCBI Taxonomy" id="430685"/>
    <lineage>
        <taxon>Bacteria</taxon>
        <taxon>Bacillati</taxon>
        <taxon>Actinomycetota</taxon>
        <taxon>Actinomycetes</taxon>
        <taxon>Streptosporangiales</taxon>
        <taxon>Thermomonosporaceae</taxon>
        <taxon>Actinomadura</taxon>
    </lineage>
</organism>
<keyword evidence="2" id="KW-0812">Transmembrane</keyword>
<gene>
    <name evidence="3" type="ORF">GCM10022214_39590</name>
</gene>
<keyword evidence="2" id="KW-0472">Membrane</keyword>
<sequence length="103" mass="10760">MSSAVKHWAVGAAGVAVAAGVNLATGLITRNWGVAWLATAGLVVAGGCLQVWMWRLNGSQARQRVHRTTVDGNVRQRLPGTGEQSVTDSHVGRDLEQSQGDGA</sequence>
<evidence type="ECO:0000313" key="3">
    <source>
        <dbReference type="EMBL" id="GAA4077832.1"/>
    </source>
</evidence>
<comment type="caution">
    <text evidence="3">The sequence shown here is derived from an EMBL/GenBank/DDBJ whole genome shotgun (WGS) entry which is preliminary data.</text>
</comment>
<keyword evidence="2" id="KW-1133">Transmembrane helix</keyword>